<dbReference type="RefSeq" id="WP_185062494.1">
    <property type="nucleotide sequence ID" value="NZ_BAABJP010000030.1"/>
</dbReference>
<dbReference type="Proteomes" id="UP001428817">
    <property type="component" value="Unassembled WGS sequence"/>
</dbReference>
<keyword evidence="3" id="KW-1185">Reference proteome</keyword>
<feature type="transmembrane region" description="Helical" evidence="1">
    <location>
        <begin position="223"/>
        <end position="241"/>
    </location>
</feature>
<feature type="transmembrane region" description="Helical" evidence="1">
    <location>
        <begin position="20"/>
        <end position="40"/>
    </location>
</feature>
<accession>A0ABP9QNX7</accession>
<sequence>MNLVPQPPVDAVISHAVDRNVTTVMATLAAVALLFSLYHWRRTGRPTFLVLFAAGGAMMLLEPFVDTVGGCWHPANATRGFELWGRPMPLWLCLAYFVYFGIGAGLTWLALRRRNTPRAMWTLFAAGMAGDLVLEVTLLHWDTYVYYGDQPLVLWNFPLWWAPVNSLVDVAVAALIIRYEAALAGVRQLLIIPLAMAVTASVNTMAGWPSWTAVNSGLGDPARQLAGLLTFAVAGLLLRLLSAHTTRLATPFATVR</sequence>
<feature type="transmembrane region" description="Helical" evidence="1">
    <location>
        <begin position="159"/>
        <end position="177"/>
    </location>
</feature>
<proteinExistence type="predicted"/>
<dbReference type="EMBL" id="BAABJP010000030">
    <property type="protein sequence ID" value="GAA5164867.1"/>
    <property type="molecule type" value="Genomic_DNA"/>
</dbReference>
<feature type="transmembrane region" description="Helical" evidence="1">
    <location>
        <begin position="47"/>
        <end position="65"/>
    </location>
</feature>
<organism evidence="2 3">
    <name type="scientific">Pseudonocardia eucalypti</name>
    <dbReference type="NCBI Taxonomy" id="648755"/>
    <lineage>
        <taxon>Bacteria</taxon>
        <taxon>Bacillati</taxon>
        <taxon>Actinomycetota</taxon>
        <taxon>Actinomycetes</taxon>
        <taxon>Pseudonocardiales</taxon>
        <taxon>Pseudonocardiaceae</taxon>
        <taxon>Pseudonocardia</taxon>
    </lineage>
</organism>
<comment type="caution">
    <text evidence="2">The sequence shown here is derived from an EMBL/GenBank/DDBJ whole genome shotgun (WGS) entry which is preliminary data.</text>
</comment>
<protein>
    <recommendedName>
        <fullName evidence="4">Carotenoid biosynthesis protein</fullName>
    </recommendedName>
</protein>
<feature type="transmembrane region" description="Helical" evidence="1">
    <location>
        <begin position="189"/>
        <end position="211"/>
    </location>
</feature>
<feature type="transmembrane region" description="Helical" evidence="1">
    <location>
        <begin position="121"/>
        <end position="139"/>
    </location>
</feature>
<keyword evidence="1" id="KW-0812">Transmembrane</keyword>
<evidence type="ECO:0000313" key="3">
    <source>
        <dbReference type="Proteomes" id="UP001428817"/>
    </source>
</evidence>
<evidence type="ECO:0000313" key="2">
    <source>
        <dbReference type="EMBL" id="GAA5164867.1"/>
    </source>
</evidence>
<keyword evidence="1" id="KW-1133">Transmembrane helix</keyword>
<keyword evidence="1" id="KW-0472">Membrane</keyword>
<gene>
    <name evidence="2" type="ORF">GCM10023321_54090</name>
</gene>
<reference evidence="3" key="1">
    <citation type="journal article" date="2019" name="Int. J. Syst. Evol. Microbiol.">
        <title>The Global Catalogue of Microorganisms (GCM) 10K type strain sequencing project: providing services to taxonomists for standard genome sequencing and annotation.</title>
        <authorList>
            <consortium name="The Broad Institute Genomics Platform"/>
            <consortium name="The Broad Institute Genome Sequencing Center for Infectious Disease"/>
            <person name="Wu L."/>
            <person name="Ma J."/>
        </authorList>
    </citation>
    <scope>NUCLEOTIDE SEQUENCE [LARGE SCALE GENOMIC DNA]</scope>
    <source>
        <strain evidence="3">JCM 18303</strain>
    </source>
</reference>
<name>A0ABP9QNX7_9PSEU</name>
<feature type="transmembrane region" description="Helical" evidence="1">
    <location>
        <begin position="88"/>
        <end position="109"/>
    </location>
</feature>
<evidence type="ECO:0008006" key="4">
    <source>
        <dbReference type="Google" id="ProtNLM"/>
    </source>
</evidence>
<evidence type="ECO:0000256" key="1">
    <source>
        <dbReference type="SAM" id="Phobius"/>
    </source>
</evidence>